<proteinExistence type="predicted"/>
<dbReference type="Proteomes" id="UP001159427">
    <property type="component" value="Unassembled WGS sequence"/>
</dbReference>
<gene>
    <name evidence="1" type="ORF">PEVE_00036621</name>
</gene>
<comment type="caution">
    <text evidence="1">The sequence shown here is derived from an EMBL/GenBank/DDBJ whole genome shotgun (WGS) entry which is preliminary data.</text>
</comment>
<accession>A0ABN8MN96</accession>
<name>A0ABN8MN96_9CNID</name>
<evidence type="ECO:0000313" key="1">
    <source>
        <dbReference type="EMBL" id="CAH3029723.1"/>
    </source>
</evidence>
<protein>
    <submittedName>
        <fullName evidence="1">Uncharacterized protein</fullName>
    </submittedName>
</protein>
<dbReference type="EMBL" id="CALNXI010000589">
    <property type="protein sequence ID" value="CAH3029723.1"/>
    <property type="molecule type" value="Genomic_DNA"/>
</dbReference>
<reference evidence="1 2" key="1">
    <citation type="submission" date="2022-05" db="EMBL/GenBank/DDBJ databases">
        <authorList>
            <consortium name="Genoscope - CEA"/>
            <person name="William W."/>
        </authorList>
    </citation>
    <scope>NUCLEOTIDE SEQUENCE [LARGE SCALE GENOMIC DNA]</scope>
</reference>
<organism evidence="1 2">
    <name type="scientific">Porites evermanni</name>
    <dbReference type="NCBI Taxonomy" id="104178"/>
    <lineage>
        <taxon>Eukaryota</taxon>
        <taxon>Metazoa</taxon>
        <taxon>Cnidaria</taxon>
        <taxon>Anthozoa</taxon>
        <taxon>Hexacorallia</taxon>
        <taxon>Scleractinia</taxon>
        <taxon>Fungiina</taxon>
        <taxon>Poritidae</taxon>
        <taxon>Porites</taxon>
    </lineage>
</organism>
<sequence>MNEVKNQPTEAGLVNSISKFVGRVTPKKLRTVLTSDVTKSVRGKCQGNKNNYKSDCGEEYKLHVTFYAYVYDPRFRPDQRFRYVRASKVSKHTAFSRPGLGVVFGGKGPDPASPFFFTKIPISRYFFHCTRIIAAA</sequence>
<evidence type="ECO:0000313" key="2">
    <source>
        <dbReference type="Proteomes" id="UP001159427"/>
    </source>
</evidence>
<keyword evidence="2" id="KW-1185">Reference proteome</keyword>